<dbReference type="EMBL" id="JAQQWM010000002">
    <property type="protein sequence ID" value="KAK8078434.1"/>
    <property type="molecule type" value="Genomic_DNA"/>
</dbReference>
<evidence type="ECO:0000256" key="1">
    <source>
        <dbReference type="ARBA" id="ARBA00001971"/>
    </source>
</evidence>
<dbReference type="InterPro" id="IPR053007">
    <property type="entry name" value="CYP450_monoxygenase_sec-met"/>
</dbReference>
<dbReference type="Proteomes" id="UP001446871">
    <property type="component" value="Unassembled WGS sequence"/>
</dbReference>
<comment type="similarity">
    <text evidence="2">Belongs to the cytochrome P450 family.</text>
</comment>
<dbReference type="SUPFAM" id="SSF48264">
    <property type="entry name" value="Cytochrome P450"/>
    <property type="match status" value="1"/>
</dbReference>
<evidence type="ECO:0000256" key="2">
    <source>
        <dbReference type="ARBA" id="ARBA00010617"/>
    </source>
</evidence>
<dbReference type="PANTHER" id="PTHR47582:SF1">
    <property type="entry name" value="P450, PUTATIVE (EUROFUNG)-RELATED"/>
    <property type="match status" value="1"/>
</dbReference>
<feature type="transmembrane region" description="Helical" evidence="6">
    <location>
        <begin position="35"/>
        <end position="57"/>
    </location>
</feature>
<keyword evidence="8" id="KW-1185">Reference proteome</keyword>
<evidence type="ECO:0000256" key="6">
    <source>
        <dbReference type="SAM" id="Phobius"/>
    </source>
</evidence>
<accession>A0ABR1W4M0</accession>
<dbReference type="InterPro" id="IPR002403">
    <property type="entry name" value="Cyt_P450_E_grp-IV"/>
</dbReference>
<keyword evidence="6" id="KW-1133">Transmembrane helix</keyword>
<organism evidence="7 8">
    <name type="scientific">Apiospora saccharicola</name>
    <dbReference type="NCBI Taxonomy" id="335842"/>
    <lineage>
        <taxon>Eukaryota</taxon>
        <taxon>Fungi</taxon>
        <taxon>Dikarya</taxon>
        <taxon>Ascomycota</taxon>
        <taxon>Pezizomycotina</taxon>
        <taxon>Sordariomycetes</taxon>
        <taxon>Xylariomycetidae</taxon>
        <taxon>Amphisphaeriales</taxon>
        <taxon>Apiosporaceae</taxon>
        <taxon>Apiospora</taxon>
    </lineage>
</organism>
<sequence>MFPFVKDCFTLDNITLDFGSRPEHRSVIDLLESMARILVIPLAMLAVIVSVSVYYWFAIPYDPRQPPRIRSNTPFLGHMIGLLRYGAGYYSKIAEECNLPPIFTLEIGRSRTYVVTSPHLAAVCDRRSRVVSFVPCAINFAQRILRASRRTMRLLSEDLAEEKGPVAAVGLRVENMRAIHQSLVPGEHLDEISRTMLTHLANVFEAEFGGGGEEDKRIPLFRWIRNFVTIASTDTLYGPEKNPMRDAEVMNGFWEVDRGFAMLGLAVFPDILARKASRGRKRFVQGFLEYYAAGDGLATASRLIQARYEVNRRYRVPHEDIARFDLGVCTGLLVNTIPAIFWAVLRVFSDPDLLRELRQSLDDEMIAADLPKSSPTTTTISISGAIKRCPLAESLVSEVLRIHSTNASARVLLEDMAITDPSGGGTTYLLKKDSFLTVPSALFHKNQALWGPSAGEFDPARFGNVNNHQKVRPSANRTFGSGGALCPGRHFAMNEIMSFLVIALLRFDIEPVDDGVWTLPASTHHISTSILTPVEEVWVKVRPREGWQDVKKWDFVW</sequence>
<evidence type="ECO:0000256" key="5">
    <source>
        <dbReference type="ARBA" id="ARBA00023033"/>
    </source>
</evidence>
<name>A0ABR1W4M0_9PEZI</name>
<dbReference type="InterPro" id="IPR036396">
    <property type="entry name" value="Cyt_P450_sf"/>
</dbReference>
<proteinExistence type="inferred from homology"/>
<keyword evidence="6" id="KW-0472">Membrane</keyword>
<evidence type="ECO:0000313" key="7">
    <source>
        <dbReference type="EMBL" id="KAK8078434.1"/>
    </source>
</evidence>
<comment type="cofactor">
    <cofactor evidence="1">
        <name>heme</name>
        <dbReference type="ChEBI" id="CHEBI:30413"/>
    </cofactor>
</comment>
<evidence type="ECO:0000256" key="4">
    <source>
        <dbReference type="ARBA" id="ARBA00023004"/>
    </source>
</evidence>
<evidence type="ECO:0000313" key="8">
    <source>
        <dbReference type="Proteomes" id="UP001446871"/>
    </source>
</evidence>
<keyword evidence="6" id="KW-0812">Transmembrane</keyword>
<keyword evidence="3" id="KW-0479">Metal-binding</keyword>
<evidence type="ECO:0000256" key="3">
    <source>
        <dbReference type="ARBA" id="ARBA00022723"/>
    </source>
</evidence>
<evidence type="ECO:0008006" key="9">
    <source>
        <dbReference type="Google" id="ProtNLM"/>
    </source>
</evidence>
<reference evidence="7 8" key="1">
    <citation type="submission" date="2023-01" db="EMBL/GenBank/DDBJ databases">
        <title>Analysis of 21 Apiospora genomes using comparative genomics revels a genus with tremendous synthesis potential of carbohydrate active enzymes and secondary metabolites.</title>
        <authorList>
            <person name="Sorensen T."/>
        </authorList>
    </citation>
    <scope>NUCLEOTIDE SEQUENCE [LARGE SCALE GENOMIC DNA]</scope>
    <source>
        <strain evidence="7 8">CBS 83171</strain>
    </source>
</reference>
<keyword evidence="5" id="KW-0560">Oxidoreductase</keyword>
<dbReference type="Pfam" id="PF00067">
    <property type="entry name" value="p450"/>
    <property type="match status" value="1"/>
</dbReference>
<keyword evidence="4" id="KW-0408">Iron</keyword>
<protein>
    <recommendedName>
        <fullName evidence="9">Cytochrome P450</fullName>
    </recommendedName>
</protein>
<dbReference type="PRINTS" id="PR00465">
    <property type="entry name" value="EP450IV"/>
</dbReference>
<dbReference type="CDD" id="cd11040">
    <property type="entry name" value="CYP7_CYP8-like"/>
    <property type="match status" value="1"/>
</dbReference>
<comment type="caution">
    <text evidence="7">The sequence shown here is derived from an EMBL/GenBank/DDBJ whole genome shotgun (WGS) entry which is preliminary data.</text>
</comment>
<dbReference type="InterPro" id="IPR001128">
    <property type="entry name" value="Cyt_P450"/>
</dbReference>
<gene>
    <name evidence="7" type="ORF">PG996_004604</name>
</gene>
<dbReference type="Gene3D" id="1.10.630.10">
    <property type="entry name" value="Cytochrome P450"/>
    <property type="match status" value="1"/>
</dbReference>
<keyword evidence="5" id="KW-0503">Monooxygenase</keyword>
<dbReference type="PANTHER" id="PTHR47582">
    <property type="entry name" value="P450, PUTATIVE (EUROFUNG)-RELATED"/>
    <property type="match status" value="1"/>
</dbReference>